<reference evidence="14" key="2">
    <citation type="submission" date="2025-08" db="UniProtKB">
        <authorList>
            <consortium name="Ensembl"/>
        </authorList>
    </citation>
    <scope>IDENTIFICATION</scope>
</reference>
<keyword evidence="10" id="KW-0675">Receptor</keyword>
<evidence type="ECO:0000256" key="8">
    <source>
        <dbReference type="ARBA" id="ARBA00023136"/>
    </source>
</evidence>
<keyword evidence="15" id="KW-1185">Reference proteome</keyword>
<dbReference type="GO" id="GO:0030097">
    <property type="term" value="P:hemopoiesis"/>
    <property type="evidence" value="ECO:0007669"/>
    <property type="project" value="TreeGrafter"/>
</dbReference>
<dbReference type="Pfam" id="PF18447">
    <property type="entry name" value="FN3_7"/>
    <property type="match status" value="1"/>
</dbReference>
<evidence type="ECO:0000256" key="4">
    <source>
        <dbReference type="ARBA" id="ARBA00022692"/>
    </source>
</evidence>
<keyword evidence="6" id="KW-0832">Ubl conjugation</keyword>
<dbReference type="GO" id="GO:0004896">
    <property type="term" value="F:cytokine receptor activity"/>
    <property type="evidence" value="ECO:0007669"/>
    <property type="project" value="InterPro"/>
</dbReference>
<evidence type="ECO:0000313" key="15">
    <source>
        <dbReference type="Proteomes" id="UP000291020"/>
    </source>
</evidence>
<proteinExistence type="inferred from homology"/>
<evidence type="ECO:0000256" key="12">
    <source>
        <dbReference type="SAM" id="SignalP"/>
    </source>
</evidence>
<dbReference type="Proteomes" id="UP000291020">
    <property type="component" value="Unassembled WGS sequence"/>
</dbReference>
<evidence type="ECO:0000256" key="1">
    <source>
        <dbReference type="ARBA" id="ARBA00004167"/>
    </source>
</evidence>
<reference evidence="14" key="3">
    <citation type="submission" date="2025-09" db="UniProtKB">
        <authorList>
            <consortium name="Ensembl"/>
        </authorList>
    </citation>
    <scope>IDENTIFICATION</scope>
</reference>
<keyword evidence="8 11" id="KW-0472">Membrane</keyword>
<organism evidence="14 15">
    <name type="scientific">Gopherus agassizii</name>
    <name type="common">Agassiz's desert tortoise</name>
    <dbReference type="NCBI Taxonomy" id="38772"/>
    <lineage>
        <taxon>Eukaryota</taxon>
        <taxon>Metazoa</taxon>
        <taxon>Chordata</taxon>
        <taxon>Craniata</taxon>
        <taxon>Vertebrata</taxon>
        <taxon>Euteleostomi</taxon>
        <taxon>Archelosauria</taxon>
        <taxon>Testudinata</taxon>
        <taxon>Testudines</taxon>
        <taxon>Cryptodira</taxon>
        <taxon>Durocryptodira</taxon>
        <taxon>Testudinoidea</taxon>
        <taxon>Testudinidae</taxon>
        <taxon>Gopherus</taxon>
    </lineage>
</organism>
<evidence type="ECO:0000256" key="9">
    <source>
        <dbReference type="ARBA" id="ARBA00023157"/>
    </source>
</evidence>
<evidence type="ECO:0000256" key="3">
    <source>
        <dbReference type="ARBA" id="ARBA00022553"/>
    </source>
</evidence>
<comment type="subcellular location">
    <subcellularLocation>
        <location evidence="1">Membrane</location>
        <topology evidence="1">Single-pass membrane protein</topology>
    </subcellularLocation>
</comment>
<dbReference type="PANTHER" id="PTHR23037">
    <property type="entry name" value="CYTOKINE RECEPTOR"/>
    <property type="match status" value="1"/>
</dbReference>
<evidence type="ECO:0000256" key="10">
    <source>
        <dbReference type="ARBA" id="ARBA00023170"/>
    </source>
</evidence>
<dbReference type="InterPro" id="IPR040997">
    <property type="entry name" value="FN3_7"/>
</dbReference>
<dbReference type="SUPFAM" id="SSF49265">
    <property type="entry name" value="Fibronectin type III"/>
    <property type="match status" value="1"/>
</dbReference>
<dbReference type="InterPro" id="IPR013783">
    <property type="entry name" value="Ig-like_fold"/>
</dbReference>
<dbReference type="Ensembl" id="ENSGAGT00000040725.1">
    <property type="protein sequence ID" value="ENSGAGP00000035976.1"/>
    <property type="gene ID" value="ENSGAGG00000025512.1"/>
</dbReference>
<keyword evidence="4 11" id="KW-0812">Transmembrane</keyword>
<feature type="chain" id="PRO_5019100396" description="IL-7Ralpha fibronectin type III domain-containing protein" evidence="12">
    <location>
        <begin position="25"/>
        <end position="461"/>
    </location>
</feature>
<protein>
    <recommendedName>
        <fullName evidence="13">IL-7Ralpha fibronectin type III domain-containing protein</fullName>
    </recommendedName>
</protein>
<dbReference type="InterPro" id="IPR003531">
    <property type="entry name" value="Hempt_rcpt_S_F1_CS"/>
</dbReference>
<keyword evidence="9" id="KW-1015">Disulfide bond</keyword>
<comment type="similarity">
    <text evidence="2">Belongs to the type I cytokine receptor family. Type 4 subfamily.</text>
</comment>
<accession>A0A452J653</accession>
<name>A0A452J653_9SAUR</name>
<evidence type="ECO:0000256" key="6">
    <source>
        <dbReference type="ARBA" id="ARBA00022843"/>
    </source>
</evidence>
<dbReference type="GO" id="GO:0046427">
    <property type="term" value="P:positive regulation of receptor signaling pathway via JAK-STAT"/>
    <property type="evidence" value="ECO:0007669"/>
    <property type="project" value="TreeGrafter"/>
</dbReference>
<keyword evidence="3" id="KW-0597">Phosphoprotein</keyword>
<dbReference type="InterPro" id="IPR036116">
    <property type="entry name" value="FN3_sf"/>
</dbReference>
<evidence type="ECO:0000313" key="14">
    <source>
        <dbReference type="Ensembl" id="ENSGAGP00000035976.1"/>
    </source>
</evidence>
<keyword evidence="7 11" id="KW-1133">Transmembrane helix</keyword>
<dbReference type="GO" id="GO:0009897">
    <property type="term" value="C:external side of plasma membrane"/>
    <property type="evidence" value="ECO:0007669"/>
    <property type="project" value="TreeGrafter"/>
</dbReference>
<evidence type="ECO:0000256" key="5">
    <source>
        <dbReference type="ARBA" id="ARBA00022729"/>
    </source>
</evidence>
<keyword evidence="5 12" id="KW-0732">Signal</keyword>
<evidence type="ECO:0000256" key="2">
    <source>
        <dbReference type="ARBA" id="ARBA00008280"/>
    </source>
</evidence>
<reference evidence="15" key="1">
    <citation type="journal article" date="2017" name="PLoS ONE">
        <title>The Agassiz's desert tortoise genome provides a resource for the conservation of a threatened species.</title>
        <authorList>
            <person name="Tollis M."/>
            <person name="DeNardo D.F."/>
            <person name="Cornelius J.A."/>
            <person name="Dolby G.A."/>
            <person name="Edwards T."/>
            <person name="Henen B.T."/>
            <person name="Karl A.E."/>
            <person name="Murphy R.W."/>
            <person name="Kusumi K."/>
        </authorList>
    </citation>
    <scope>NUCLEOTIDE SEQUENCE [LARGE SCALE GENOMIC DNA]</scope>
</reference>
<dbReference type="Gene3D" id="2.60.40.1870">
    <property type="match status" value="1"/>
</dbReference>
<sequence length="461" mass="52168">MLRMTRTSTAFVILLFFLLHTTSGESGSTSEDESDDELENMDIECFSQLEIKEDCHSLICNVTELDLNNTNVNLTVCSTIIEKRICSTMEKQEGTYFLYFYGILSPKDVCVVLESNRPYCRSVEVTHIVKPETPFGINITFRKDANEYFIRYKTPHSKKKYLKDKLIHETAYRQENGTWETIQSQYLRVKLLGKSLQMGASYEVKVRSKPNGKYFKGIWSEWSSSEYFQMEAEHPRKKSTDMVVVITTVGFILLFVTLVLILTFWKTRIKPVLWPNLPDHKKTLEQLCKKPKKNFDTSFNPESFGYVHIHKVDGIQAKAEVECFLQPSAPLDADVSEKVCNGSSEMKTSLAAVDKSVLKLPVTYGGIWPSDTLSGHLCETHPSILDGSSNDIPYKVCSSNGTRLYNCGPMTHSSSSADPMVQPRSGPLNTNTMSLIQPNNGVKSSNKDEVYVTMSSFCKNQ</sequence>
<dbReference type="Gene3D" id="2.60.40.10">
    <property type="entry name" value="Immunoglobulins"/>
    <property type="match status" value="1"/>
</dbReference>
<feature type="domain" description="IL-7Ralpha fibronectin type III" evidence="13">
    <location>
        <begin position="35"/>
        <end position="129"/>
    </location>
</feature>
<dbReference type="STRING" id="38772.ENSGAGP00000035976"/>
<dbReference type="AlphaFoldDB" id="A0A452J653"/>
<feature type="signal peptide" evidence="12">
    <location>
        <begin position="1"/>
        <end position="24"/>
    </location>
</feature>
<evidence type="ECO:0000256" key="7">
    <source>
        <dbReference type="ARBA" id="ARBA00022989"/>
    </source>
</evidence>
<evidence type="ECO:0000256" key="11">
    <source>
        <dbReference type="SAM" id="Phobius"/>
    </source>
</evidence>
<dbReference type="PANTHER" id="PTHR23037:SF27">
    <property type="entry name" value="INTERLEUKIN-7 RECEPTOR SUBUNIT ALPHA"/>
    <property type="match status" value="1"/>
</dbReference>
<feature type="transmembrane region" description="Helical" evidence="11">
    <location>
        <begin position="242"/>
        <end position="265"/>
    </location>
</feature>
<evidence type="ECO:0000259" key="13">
    <source>
        <dbReference type="Pfam" id="PF18447"/>
    </source>
</evidence>
<dbReference type="PROSITE" id="PS01355">
    <property type="entry name" value="HEMATOPO_REC_S_F1"/>
    <property type="match status" value="1"/>
</dbReference>